<dbReference type="InterPro" id="IPR002347">
    <property type="entry name" value="SDR_fam"/>
</dbReference>
<evidence type="ECO:0000313" key="3">
    <source>
        <dbReference type="EMBL" id="KAF2096854.1"/>
    </source>
</evidence>
<dbReference type="Gene3D" id="3.40.50.720">
    <property type="entry name" value="NAD(P)-binding Rossmann-like Domain"/>
    <property type="match status" value="1"/>
</dbReference>
<reference evidence="3" key="1">
    <citation type="journal article" date="2020" name="Stud. Mycol.">
        <title>101 Dothideomycetes genomes: a test case for predicting lifestyles and emergence of pathogens.</title>
        <authorList>
            <person name="Haridas S."/>
            <person name="Albert R."/>
            <person name="Binder M."/>
            <person name="Bloem J."/>
            <person name="Labutti K."/>
            <person name="Salamov A."/>
            <person name="Andreopoulos B."/>
            <person name="Baker S."/>
            <person name="Barry K."/>
            <person name="Bills G."/>
            <person name="Bluhm B."/>
            <person name="Cannon C."/>
            <person name="Castanera R."/>
            <person name="Culley D."/>
            <person name="Daum C."/>
            <person name="Ezra D."/>
            <person name="Gonzalez J."/>
            <person name="Henrissat B."/>
            <person name="Kuo A."/>
            <person name="Liang C."/>
            <person name="Lipzen A."/>
            <person name="Lutzoni F."/>
            <person name="Magnuson J."/>
            <person name="Mondo S."/>
            <person name="Nolan M."/>
            <person name="Ohm R."/>
            <person name="Pangilinan J."/>
            <person name="Park H.-J."/>
            <person name="Ramirez L."/>
            <person name="Alfaro M."/>
            <person name="Sun H."/>
            <person name="Tritt A."/>
            <person name="Yoshinaga Y."/>
            <person name="Zwiers L.-H."/>
            <person name="Turgeon B."/>
            <person name="Goodwin S."/>
            <person name="Spatafora J."/>
            <person name="Crous P."/>
            <person name="Grigoriev I."/>
        </authorList>
    </citation>
    <scope>NUCLEOTIDE SEQUENCE</scope>
    <source>
        <strain evidence="3">CBS 133067</strain>
    </source>
</reference>
<dbReference type="AlphaFoldDB" id="A0A9P4IA26"/>
<comment type="caution">
    <text evidence="3">The sequence shown here is derived from an EMBL/GenBank/DDBJ whole genome shotgun (WGS) entry which is preliminary data.</text>
</comment>
<dbReference type="PANTHER" id="PTHR42901">
    <property type="entry name" value="ALCOHOL DEHYDROGENASE"/>
    <property type="match status" value="1"/>
</dbReference>
<dbReference type="OrthoDB" id="1933717at2759"/>
<dbReference type="PANTHER" id="PTHR42901:SF1">
    <property type="entry name" value="ALCOHOL DEHYDROGENASE"/>
    <property type="match status" value="1"/>
</dbReference>
<dbReference type="Proteomes" id="UP000799772">
    <property type="component" value="Unassembled WGS sequence"/>
</dbReference>
<keyword evidence="4" id="KW-1185">Reference proteome</keyword>
<protein>
    <submittedName>
        <fullName evidence="3">NAD(P)-binding protein</fullName>
    </submittedName>
</protein>
<comment type="similarity">
    <text evidence="1">Belongs to the short-chain dehydrogenases/reductases (SDR) family.</text>
</comment>
<dbReference type="CDD" id="cd05233">
    <property type="entry name" value="SDR_c"/>
    <property type="match status" value="1"/>
</dbReference>
<evidence type="ECO:0000313" key="4">
    <source>
        <dbReference type="Proteomes" id="UP000799772"/>
    </source>
</evidence>
<proteinExistence type="inferred from homology"/>
<evidence type="ECO:0000256" key="2">
    <source>
        <dbReference type="ARBA" id="ARBA00023002"/>
    </source>
</evidence>
<dbReference type="SUPFAM" id="SSF51735">
    <property type="entry name" value="NAD(P)-binding Rossmann-fold domains"/>
    <property type="match status" value="1"/>
</dbReference>
<gene>
    <name evidence="3" type="ORF">NA57DRAFT_42124</name>
</gene>
<keyword evidence="2" id="KW-0560">Oxidoreductase</keyword>
<dbReference type="EMBL" id="ML978129">
    <property type="protein sequence ID" value="KAF2096854.1"/>
    <property type="molecule type" value="Genomic_DNA"/>
</dbReference>
<organism evidence="3 4">
    <name type="scientific">Rhizodiscina lignyota</name>
    <dbReference type="NCBI Taxonomy" id="1504668"/>
    <lineage>
        <taxon>Eukaryota</taxon>
        <taxon>Fungi</taxon>
        <taxon>Dikarya</taxon>
        <taxon>Ascomycota</taxon>
        <taxon>Pezizomycotina</taxon>
        <taxon>Dothideomycetes</taxon>
        <taxon>Pleosporomycetidae</taxon>
        <taxon>Aulographales</taxon>
        <taxon>Rhizodiscinaceae</taxon>
        <taxon>Rhizodiscina</taxon>
    </lineage>
</organism>
<evidence type="ECO:0000256" key="1">
    <source>
        <dbReference type="ARBA" id="ARBA00006484"/>
    </source>
</evidence>
<accession>A0A9P4IA26</accession>
<name>A0A9P4IA26_9PEZI</name>
<dbReference type="GO" id="GO:0016491">
    <property type="term" value="F:oxidoreductase activity"/>
    <property type="evidence" value="ECO:0007669"/>
    <property type="project" value="UniProtKB-KW"/>
</dbReference>
<dbReference type="PRINTS" id="PR00081">
    <property type="entry name" value="GDHRDH"/>
</dbReference>
<sequence>MADVDWEAATRYANNLAGLLPGTVVNTIRKQPYPAIDPSKPSLSAAGKNVLITGGATGIGFAIARSFAIAGAATVVLVARRANVLEEAAKKLSAEFPKTTFLYYSASLTDSEAITKLFRAARQIVPRNDIDILVTNAANFSSSGGAFTLPVEVYRNAFETNVIGNIYLGREFMESAPASSKDTEKILLDVSSTGAYVHYSTTQAYGVTKFAFSRVAMQAAQDYPNLRVHSFHPGAIFTDSVKGFGLSEDSVDFDDVNLPGQFAVWLASEEGRFLRNRFVLANWDVNELKSLHDELDNDKGKLVLGMRM</sequence>
<dbReference type="InterPro" id="IPR036291">
    <property type="entry name" value="NAD(P)-bd_dom_sf"/>
</dbReference>
<dbReference type="Pfam" id="PF00106">
    <property type="entry name" value="adh_short"/>
    <property type="match status" value="1"/>
</dbReference>